<feature type="transmembrane region" description="Helical" evidence="1">
    <location>
        <begin position="315"/>
        <end position="337"/>
    </location>
</feature>
<feature type="transmembrane region" description="Helical" evidence="1">
    <location>
        <begin position="25"/>
        <end position="46"/>
    </location>
</feature>
<evidence type="ECO:0000313" key="3">
    <source>
        <dbReference type="EMBL" id="RIH74444.1"/>
    </source>
</evidence>
<dbReference type="PANTHER" id="PTHR31061:SF24">
    <property type="entry name" value="LD22376P"/>
    <property type="match status" value="1"/>
</dbReference>
<proteinExistence type="predicted"/>
<feature type="transmembrane region" description="Helical" evidence="1">
    <location>
        <begin position="58"/>
        <end position="81"/>
    </location>
</feature>
<feature type="transmembrane region" description="Helical" evidence="1">
    <location>
        <begin position="374"/>
        <end position="393"/>
    </location>
</feature>
<protein>
    <recommendedName>
        <fullName evidence="2">DUF5009 domain-containing protein</fullName>
    </recommendedName>
</protein>
<feature type="transmembrane region" description="Helical" evidence="1">
    <location>
        <begin position="126"/>
        <end position="146"/>
    </location>
</feature>
<dbReference type="Pfam" id="PF16401">
    <property type="entry name" value="DUF5009"/>
    <property type="match status" value="1"/>
</dbReference>
<feature type="transmembrane region" description="Helical" evidence="1">
    <location>
        <begin position="102"/>
        <end position="120"/>
    </location>
</feature>
<dbReference type="EMBL" id="QWKX01000114">
    <property type="protein sequence ID" value="RIH74444.1"/>
    <property type="molecule type" value="Genomic_DNA"/>
</dbReference>
<feature type="transmembrane region" description="Helical" evidence="1">
    <location>
        <begin position="200"/>
        <end position="222"/>
    </location>
</feature>
<feature type="transmembrane region" description="Helical" evidence="1">
    <location>
        <begin position="256"/>
        <end position="276"/>
    </location>
</feature>
<keyword evidence="1" id="KW-1133">Transmembrane helix</keyword>
<name>A0A399DQ30_9DEIN</name>
<feature type="transmembrane region" description="Helical" evidence="1">
    <location>
        <begin position="288"/>
        <end position="308"/>
    </location>
</feature>
<keyword evidence="1" id="KW-0812">Transmembrane</keyword>
<accession>A0A399DQ30</accession>
<dbReference type="PANTHER" id="PTHR31061">
    <property type="entry name" value="LD22376P"/>
    <property type="match status" value="1"/>
</dbReference>
<keyword evidence="1" id="KW-0472">Membrane</keyword>
<sequence length="401" mass="44263">MMVARAGTTTALESNNKAAVAGERLLALDGLRGLTVFLMLLVNNLALQESTPDQLVHAPFGGVTLADLVFPWFLFCMGAAIPYAITSFDKQKLSLWRRLLRILRRTSLIFLLGLFLTSALARTPVFALGVLQLIALAYCLAVLIYLISPRPAFLLAVAAVLLVGYWAAIRFVPIPGAGPGIFEEDRNLLLHLNKTYLEPLGLRGLLSTIPTAALALLGAMVAQMLRAWRKNPVEVERPGPAALACGPQEGLAACRLLFQLLLLGSAMTGLGYGWSLELPFSKTFWTPPYILFSAGLATLLIGVFYVLLDLGRQKWLAFPLLVFGSNALLAYVLPILFKVWVLQSWTVSLNGVQVSLQQAWLNWHVAHSGVVVGGWTYTLLYILAWWLVLWWFYARKIFLRV</sequence>
<evidence type="ECO:0000256" key="1">
    <source>
        <dbReference type="SAM" id="Phobius"/>
    </source>
</evidence>
<evidence type="ECO:0000259" key="2">
    <source>
        <dbReference type="Pfam" id="PF16401"/>
    </source>
</evidence>
<feature type="transmembrane region" description="Helical" evidence="1">
    <location>
        <begin position="153"/>
        <end position="172"/>
    </location>
</feature>
<gene>
    <name evidence="3" type="ORF">Mcate_02713</name>
</gene>
<organism evidence="3 4">
    <name type="scientific">Meiothermus taiwanensis</name>
    <dbReference type="NCBI Taxonomy" id="172827"/>
    <lineage>
        <taxon>Bacteria</taxon>
        <taxon>Thermotogati</taxon>
        <taxon>Deinococcota</taxon>
        <taxon>Deinococci</taxon>
        <taxon>Thermales</taxon>
        <taxon>Thermaceae</taxon>
        <taxon>Meiothermus</taxon>
    </lineage>
</organism>
<reference evidence="3 4" key="1">
    <citation type="submission" date="2018-08" db="EMBL/GenBank/DDBJ databases">
        <title>Meiothermus cateniformans JCM 15151 genome sequencing project.</title>
        <authorList>
            <person name="Da Costa M.S."/>
            <person name="Albuquerque L."/>
            <person name="Raposo P."/>
            <person name="Froufe H.J.C."/>
            <person name="Barroso C.S."/>
            <person name="Egas C."/>
        </authorList>
    </citation>
    <scope>NUCLEOTIDE SEQUENCE [LARGE SCALE GENOMIC DNA]</scope>
    <source>
        <strain evidence="3 4">JCM 15151</strain>
    </source>
</reference>
<evidence type="ECO:0000313" key="4">
    <source>
        <dbReference type="Proteomes" id="UP000266089"/>
    </source>
</evidence>
<dbReference type="Proteomes" id="UP000266089">
    <property type="component" value="Unassembled WGS sequence"/>
</dbReference>
<dbReference type="InterPro" id="IPR032176">
    <property type="entry name" value="DUF5009"/>
</dbReference>
<feature type="domain" description="DUF5009" evidence="2">
    <location>
        <begin position="27"/>
        <end position="145"/>
    </location>
</feature>
<dbReference type="RefSeq" id="WP_027888961.1">
    <property type="nucleotide sequence ID" value="NZ_JBHSXZ010000073.1"/>
</dbReference>
<dbReference type="OrthoDB" id="9788724at2"/>
<comment type="caution">
    <text evidence="3">The sequence shown here is derived from an EMBL/GenBank/DDBJ whole genome shotgun (WGS) entry which is preliminary data.</text>
</comment>
<dbReference type="AlphaFoldDB" id="A0A399DQ30"/>